<keyword evidence="8 10" id="KW-0472">Membrane</keyword>
<comment type="caution">
    <text evidence="16">The sequence shown here is derived from an EMBL/GenBank/DDBJ whole genome shotgun (WGS) entry which is preliminary data.</text>
</comment>
<dbReference type="GO" id="GO:0015297">
    <property type="term" value="F:antiporter activity"/>
    <property type="evidence" value="ECO:0007669"/>
    <property type="project" value="UniProtKB-KW"/>
</dbReference>
<evidence type="ECO:0000256" key="10">
    <source>
        <dbReference type="SAM" id="Phobius"/>
    </source>
</evidence>
<evidence type="ECO:0000256" key="8">
    <source>
        <dbReference type="ARBA" id="ARBA00023136"/>
    </source>
</evidence>
<keyword evidence="7" id="KW-0406">Ion transport</keyword>
<reference evidence="16 17" key="1">
    <citation type="submission" date="2017-07" db="EMBL/GenBank/DDBJ databases">
        <title>Tamlnaduibacter salinus (Mi-7) genome sequencing.</title>
        <authorList>
            <person name="Verma A."/>
            <person name="Krishnamurthi S."/>
        </authorList>
    </citation>
    <scope>NUCLEOTIDE SEQUENCE [LARGE SCALE GENOMIC DNA]</scope>
    <source>
        <strain evidence="16 17">Mi-7</strain>
    </source>
</reference>
<feature type="transmembrane region" description="Helical" evidence="10">
    <location>
        <begin position="108"/>
        <end position="125"/>
    </location>
</feature>
<comment type="subcellular location">
    <subcellularLocation>
        <location evidence="1">Cell membrane</location>
        <topology evidence="1">Multi-pass membrane protein</topology>
    </subcellularLocation>
    <subcellularLocation>
        <location evidence="9">Membrane</location>
        <topology evidence="9">Multi-pass membrane protein</topology>
    </subcellularLocation>
</comment>
<evidence type="ECO:0000256" key="4">
    <source>
        <dbReference type="ARBA" id="ARBA00022475"/>
    </source>
</evidence>
<feature type="transmembrane region" description="Helical" evidence="10">
    <location>
        <begin position="503"/>
        <end position="521"/>
    </location>
</feature>
<feature type="transmembrane region" description="Helical" evidence="10">
    <location>
        <begin position="77"/>
        <end position="96"/>
    </location>
</feature>
<dbReference type="Pfam" id="PF00361">
    <property type="entry name" value="Proton_antipo_M"/>
    <property type="match status" value="1"/>
</dbReference>
<keyword evidence="4" id="KW-1003">Cell membrane</keyword>
<dbReference type="InterPro" id="IPR001516">
    <property type="entry name" value="Proton_antipo_N"/>
</dbReference>
<feature type="domain" description="NADH:quinone oxidoreductase/Mrp antiporter transmembrane" evidence="11">
    <location>
        <begin position="126"/>
        <end position="405"/>
    </location>
</feature>
<feature type="transmembrane region" description="Helical" evidence="10">
    <location>
        <begin position="852"/>
        <end position="872"/>
    </location>
</feature>
<dbReference type="PRINTS" id="PR01434">
    <property type="entry name" value="NADHDHGNASE5"/>
</dbReference>
<dbReference type="GO" id="GO:0005886">
    <property type="term" value="C:plasma membrane"/>
    <property type="evidence" value="ECO:0007669"/>
    <property type="project" value="UniProtKB-SubCell"/>
</dbReference>
<dbReference type="Pfam" id="PF04039">
    <property type="entry name" value="MnhB"/>
    <property type="match status" value="1"/>
</dbReference>
<evidence type="ECO:0000259" key="14">
    <source>
        <dbReference type="Pfam" id="PF13244"/>
    </source>
</evidence>
<feature type="transmembrane region" description="Helical" evidence="10">
    <location>
        <begin position="406"/>
        <end position="425"/>
    </location>
</feature>
<evidence type="ECO:0000259" key="15">
    <source>
        <dbReference type="Pfam" id="PF20501"/>
    </source>
</evidence>
<protein>
    <submittedName>
        <fullName evidence="16">Monovalent cation/H+ antiporter subunit A</fullName>
    </submittedName>
</protein>
<feature type="transmembrane region" description="Helical" evidence="10">
    <location>
        <begin position="460"/>
        <end position="483"/>
    </location>
</feature>
<feature type="transmembrane region" description="Helical" evidence="10">
    <location>
        <begin position="796"/>
        <end position="813"/>
    </location>
</feature>
<feature type="transmembrane region" description="Helical" evidence="10">
    <location>
        <begin position="629"/>
        <end position="646"/>
    </location>
</feature>
<feature type="transmembrane region" description="Helical" evidence="10">
    <location>
        <begin position="687"/>
        <end position="708"/>
    </location>
</feature>
<dbReference type="GO" id="GO:0006811">
    <property type="term" value="P:monoatomic ion transport"/>
    <property type="evidence" value="ECO:0007669"/>
    <property type="project" value="UniProtKB-KW"/>
</dbReference>
<keyword evidence="17" id="KW-1185">Reference proteome</keyword>
<feature type="transmembrane region" description="Helical" evidence="10">
    <location>
        <begin position="270"/>
        <end position="291"/>
    </location>
</feature>
<feature type="transmembrane region" description="Helical" evidence="10">
    <location>
        <begin position="131"/>
        <end position="150"/>
    </location>
</feature>
<evidence type="ECO:0000259" key="13">
    <source>
        <dbReference type="Pfam" id="PF04039"/>
    </source>
</evidence>
<keyword evidence="5 9" id="KW-0812">Transmembrane</keyword>
<feature type="domain" description="NADH-Ubiquinone oxidoreductase (complex I) chain 5 N-terminal" evidence="12">
    <location>
        <begin position="66"/>
        <end position="110"/>
    </location>
</feature>
<evidence type="ECO:0000256" key="9">
    <source>
        <dbReference type="RuleBase" id="RU000320"/>
    </source>
</evidence>
<feature type="transmembrane region" description="Helical" evidence="10">
    <location>
        <begin position="205"/>
        <end position="230"/>
    </location>
</feature>
<evidence type="ECO:0000259" key="12">
    <source>
        <dbReference type="Pfam" id="PF00662"/>
    </source>
</evidence>
<evidence type="ECO:0000259" key="11">
    <source>
        <dbReference type="Pfam" id="PF00361"/>
    </source>
</evidence>
<evidence type="ECO:0000313" key="17">
    <source>
        <dbReference type="Proteomes" id="UP000218332"/>
    </source>
</evidence>
<evidence type="ECO:0000256" key="3">
    <source>
        <dbReference type="ARBA" id="ARBA00022449"/>
    </source>
</evidence>
<evidence type="ECO:0000256" key="2">
    <source>
        <dbReference type="ARBA" id="ARBA00022448"/>
    </source>
</evidence>
<feature type="transmembrane region" description="Helical" evidence="10">
    <location>
        <begin position="819"/>
        <end position="840"/>
    </location>
</feature>
<feature type="domain" description="MrpA C-terminal/MbhE" evidence="15">
    <location>
        <begin position="686"/>
        <end position="777"/>
    </location>
</feature>
<dbReference type="InterPro" id="IPR001750">
    <property type="entry name" value="ND/Mrp_TM"/>
</dbReference>
<feature type="transmembrane region" description="Helical" evidence="10">
    <location>
        <begin position="605"/>
        <end position="622"/>
    </location>
</feature>
<dbReference type="Pfam" id="PF13244">
    <property type="entry name" value="MbhD"/>
    <property type="match status" value="1"/>
</dbReference>
<feature type="transmembrane region" description="Helical" evidence="10">
    <location>
        <begin position="569"/>
        <end position="585"/>
    </location>
</feature>
<dbReference type="InterPro" id="IPR046806">
    <property type="entry name" value="MrpA_C/MbhE"/>
</dbReference>
<dbReference type="PANTHER" id="PTHR43373:SF1">
    <property type="entry name" value="NA(+)_H(+) ANTIPORTER SUBUNIT A"/>
    <property type="match status" value="1"/>
</dbReference>
<name>A0A2A2I3U5_9GAMM</name>
<dbReference type="Proteomes" id="UP000218332">
    <property type="component" value="Unassembled WGS sequence"/>
</dbReference>
<feature type="transmembrane region" description="Helical" evidence="10">
    <location>
        <begin position="652"/>
        <end position="675"/>
    </location>
</feature>
<evidence type="ECO:0000256" key="5">
    <source>
        <dbReference type="ARBA" id="ARBA00022692"/>
    </source>
</evidence>
<dbReference type="EMBL" id="NMPM01000048">
    <property type="protein sequence ID" value="PAV25780.1"/>
    <property type="molecule type" value="Genomic_DNA"/>
</dbReference>
<feature type="transmembrane region" description="Helical" evidence="10">
    <location>
        <begin position="298"/>
        <end position="316"/>
    </location>
</feature>
<dbReference type="InterPro" id="IPR025383">
    <property type="entry name" value="MrpA_C/MbhD"/>
</dbReference>
<evidence type="ECO:0000256" key="6">
    <source>
        <dbReference type="ARBA" id="ARBA00022989"/>
    </source>
</evidence>
<gene>
    <name evidence="16" type="ORF">CF392_09005</name>
</gene>
<dbReference type="PANTHER" id="PTHR43373">
    <property type="entry name" value="NA(+)/H(+) ANTIPORTER SUBUNIT"/>
    <property type="match status" value="1"/>
</dbReference>
<feature type="transmembrane region" description="Helical" evidence="10">
    <location>
        <begin position="367"/>
        <end position="386"/>
    </location>
</feature>
<feature type="transmembrane region" description="Helical" evidence="10">
    <location>
        <begin position="892"/>
        <end position="914"/>
    </location>
</feature>
<feature type="transmembrane region" description="Helical" evidence="10">
    <location>
        <begin position="322"/>
        <end position="346"/>
    </location>
</feature>
<sequence length="936" mass="101077">MSLALVVMLPFMGAVIAPQFAQAGRTAIAIASSVPSLVALMTLFPYWERLAGGNAVIQHVEWLPQIGLSLSFRLDGLALLFALLILVIGILIILYARYYLKKHENVGKFYSLLLLFQGAMLGIVLSNNLLLMLVFWELTSVVSFLLISFWNHKQDARRGARMALAITGGGGLALMAGVLLIGQIVGSYELEVVLAAGDQIRAHALYPITLALILVGAFTKSAQFPFHFWLPHAMQAPTPVSAYLHSATMVKAGIFLMARLYPALAGTEQWFYMVSFTGMITLLIGAYVAMFKHDLKGLLAHSTVSHLGLITLLFGMGTKLAAVAAVFHVVNHATFKASLFMAAGIIDHETGTRDMRRINGLWRYMPHTATLAMVAAASMAGVPLLNGFISKEMFFAEALELNLPGIWAYLPPLVATLAGIFAVAYSARFIHDVFFNGQPNNLPVFPPHEPPRYMKIPVEILVFACLAVGMFPAFSVGPLLFIAASATLGGEVPDYTLAVAHGFNLPLLMSFAAFSGGLVMYSQRQRFFDFHERFKEIDEKAVFESVVTWIGNLSERVTNKLENGSLQRYALLLFLTAFTVTLWPLTELGFSIGSNELSPVDYPSALGALVLIGAAIGTVVMHRQRLTSLILLSVVGLLVAVAFATFSAPDLALTQLSVEVVTIILLVLSLFYLPAQTPVETTAFTRWRDVGIALAAGIGMTLVTLALLTRPFSSISEFFLENSKPGGGGTNVVNVILVDFRGFDTLGEITVLAIAALGIYSMMKYTKLQAPATDRLGNPWSKDPHPTMLMQISRPLLPLALMVSVFIFLRGHNLPGGGFIAGLITAVALISQYIASGVDWSEQRVKTPYQIVVALGVAIATLTGVGSYAFGYPFLTSWFTYASLPVIGKFELATAMIFDLGVYLTVVGATLLALTSLGKLSDPSTKVSASHNEGGV</sequence>
<dbReference type="InterPro" id="IPR050616">
    <property type="entry name" value="CPA3_Na-H_Antiporter_A"/>
</dbReference>
<feature type="domain" description="MrpA C-terminal/MbhD" evidence="14">
    <location>
        <begin position="610"/>
        <end position="674"/>
    </location>
</feature>
<evidence type="ECO:0000256" key="7">
    <source>
        <dbReference type="ARBA" id="ARBA00023065"/>
    </source>
</evidence>
<dbReference type="Pfam" id="PF20501">
    <property type="entry name" value="MbhE"/>
    <property type="match status" value="1"/>
</dbReference>
<keyword evidence="6 10" id="KW-1133">Transmembrane helix</keyword>
<evidence type="ECO:0000313" key="16">
    <source>
        <dbReference type="EMBL" id="PAV25780.1"/>
    </source>
</evidence>
<feature type="transmembrane region" description="Helical" evidence="10">
    <location>
        <begin position="162"/>
        <end position="185"/>
    </location>
</feature>
<proteinExistence type="predicted"/>
<dbReference type="RefSeq" id="WP_095611125.1">
    <property type="nucleotide sequence ID" value="NZ_NMPM01000048.1"/>
</dbReference>
<dbReference type="AlphaFoldDB" id="A0A2A2I3U5"/>
<feature type="transmembrane region" description="Helical" evidence="10">
    <location>
        <begin position="242"/>
        <end position="264"/>
    </location>
</feature>
<organism evidence="16 17">
    <name type="scientific">Tamilnaduibacter salinus</name>
    <dbReference type="NCBI Taxonomy" id="1484056"/>
    <lineage>
        <taxon>Bacteria</taxon>
        <taxon>Pseudomonadati</taxon>
        <taxon>Pseudomonadota</taxon>
        <taxon>Gammaproteobacteria</taxon>
        <taxon>Pseudomonadales</taxon>
        <taxon>Marinobacteraceae</taxon>
        <taxon>Tamilnaduibacter</taxon>
    </lineage>
</organism>
<feature type="domain" description="Na+/H+ antiporter MnhB subunit-related protein" evidence="13">
    <location>
        <begin position="789"/>
        <end position="911"/>
    </location>
</feature>
<dbReference type="NCBIfam" id="NF009288">
    <property type="entry name" value="PRK12648.1"/>
    <property type="match status" value="1"/>
</dbReference>
<dbReference type="Pfam" id="PF00662">
    <property type="entry name" value="Proton_antipo_N"/>
    <property type="match status" value="1"/>
</dbReference>
<keyword evidence="2" id="KW-0813">Transport</keyword>
<dbReference type="InterPro" id="IPR007182">
    <property type="entry name" value="MnhB"/>
</dbReference>
<accession>A0A2A2I3U5</accession>
<keyword evidence="3" id="KW-0050">Antiport</keyword>
<evidence type="ECO:0000256" key="1">
    <source>
        <dbReference type="ARBA" id="ARBA00004651"/>
    </source>
</evidence>